<proteinExistence type="predicted"/>
<dbReference type="OrthoDB" id="6611281at2759"/>
<name>A0A2S2QCL0_9HEMI</name>
<dbReference type="EMBL" id="GGMS01006168">
    <property type="protein sequence ID" value="MBY75371.1"/>
    <property type="molecule type" value="Transcribed_RNA"/>
</dbReference>
<organism evidence="1">
    <name type="scientific">Sipha flava</name>
    <name type="common">yellow sugarcane aphid</name>
    <dbReference type="NCBI Taxonomy" id="143950"/>
    <lineage>
        <taxon>Eukaryota</taxon>
        <taxon>Metazoa</taxon>
        <taxon>Ecdysozoa</taxon>
        <taxon>Arthropoda</taxon>
        <taxon>Hexapoda</taxon>
        <taxon>Insecta</taxon>
        <taxon>Pterygota</taxon>
        <taxon>Neoptera</taxon>
        <taxon>Paraneoptera</taxon>
        <taxon>Hemiptera</taxon>
        <taxon>Sternorrhyncha</taxon>
        <taxon>Aphidomorpha</taxon>
        <taxon>Aphidoidea</taxon>
        <taxon>Aphididae</taxon>
        <taxon>Sipha</taxon>
    </lineage>
</organism>
<gene>
    <name evidence="1" type="ORF">g.141565</name>
</gene>
<evidence type="ECO:0000313" key="1">
    <source>
        <dbReference type="EMBL" id="MBY75371.1"/>
    </source>
</evidence>
<dbReference type="AlphaFoldDB" id="A0A2S2QCL0"/>
<reference evidence="1" key="1">
    <citation type="submission" date="2018-04" db="EMBL/GenBank/DDBJ databases">
        <title>Transcriptome assembly of Sipha flava.</title>
        <authorList>
            <person name="Scully E.D."/>
            <person name="Geib S.M."/>
            <person name="Palmer N.A."/>
            <person name="Koch K."/>
            <person name="Bradshaw J."/>
            <person name="Heng-Moss T."/>
            <person name="Sarath G."/>
        </authorList>
    </citation>
    <scope>NUCLEOTIDE SEQUENCE</scope>
</reference>
<protein>
    <submittedName>
        <fullName evidence="1">Uncharacterized protein</fullName>
    </submittedName>
</protein>
<accession>A0A2S2QCL0</accession>
<sequence length="106" mass="12243">MSTEQQTAFCVLRFSKCESVITVQLDFRRRDEIDAPTSQSIPRRYKLFEGTGCLCKGKSTGQPHVSVYLLESIIKYVLQENEIDYRLDIVRVTKKSSYRTSISKIN</sequence>